<keyword evidence="3" id="KW-1185">Reference proteome</keyword>
<proteinExistence type="predicted"/>
<feature type="compositionally biased region" description="Acidic residues" evidence="1">
    <location>
        <begin position="381"/>
        <end position="398"/>
    </location>
</feature>
<evidence type="ECO:0000313" key="3">
    <source>
        <dbReference type="Proteomes" id="UP000198372"/>
    </source>
</evidence>
<accession>A0A238FFW1</accession>
<dbReference type="InterPro" id="IPR036691">
    <property type="entry name" value="Endo/exonu/phosph_ase_sf"/>
</dbReference>
<feature type="region of interest" description="Disordered" evidence="1">
    <location>
        <begin position="381"/>
        <end position="450"/>
    </location>
</feature>
<feature type="compositionally biased region" description="Basic and acidic residues" evidence="1">
    <location>
        <begin position="399"/>
        <end position="412"/>
    </location>
</feature>
<reference evidence="3" key="1">
    <citation type="submission" date="2016-09" db="EMBL/GenBank/DDBJ databases">
        <authorList>
            <person name="Jeantristanb JTB J.-T."/>
            <person name="Ricardo R."/>
        </authorList>
    </citation>
    <scope>NUCLEOTIDE SEQUENCE [LARGE SCALE GENOMIC DNA]</scope>
</reference>
<sequence length="1348" mass="152004">MAATAAHELTMQQQQQQADLIARFYKELNIVPGPNAGRMLHVYYHHSSYLPNSALAMKDASRKMKGSATDYRDEVQPQTIRITLSLATHKSLPRADVETALISHFDTAKPQAMCLFTIPTSKKLGSEFDHLLSDISGISPRVIPADPTKGRIHAVHTYDIHFRNGEAFTRASTLPPFKFRGLPTVMTLPHSPIDRLVEIRLHCQADGTDPDYWLNGMRVALHKSAEAYNKTWGTKIATPEILHFQRNLEVVAGTPDKLVFKGDYWCYVQLPEEAMTDVDFNTFLPVHLTTKNGAVVALNNDLQVGFCGYCRRPGHVRSACPIFQAKTQRQVVGLNRTAASNPKANDGWAMATHGKKHRLDDNRSPATGPNVVTLSNAFAGLEDESLEEEDKEEEAGDELEQRDGDRVPAEKEDNGEDEEAAEAMEVEQGLVSGSSPAPSRDPKASNSNSNGLRACCALRTSDVSALGGDGAGALPLVLWFSVLDGHQLRTRAEESITTGALRAMLERAGVLQRPRCYPHPGALPPKYQFVNYYAPARPMERMAHFSTFSLNREPDTTIRIIVGDLNDCPNLAVDRKSVSPRPRPASHATHWRTLIGRIPYSVIDTIRYLHPHARQFSRPHRQKGVIKSWSRIDHILLSEQHAHLLVSGTIFVDAPLSDHRPVSVTIACPSAESSTAVPSLPETSSQLFRVNTRVYADEAFAARIPFIIDASRRSHPLDPLAAFEEAMARLKIASSDHARHLNRQFLTMKAALERRTHELEALPVLYDQKRAEWQDSVSMNKRLILERARQLRIRAHIPELSSEEPLSHTVHARLAGRRTTIKIDALRLADESISTDLVKCLDRRRPPSVYWRTTALPLGPGWTQDERTNVVATVRGGEGMTWTGYPVSIDGDLSLFWSSTLNRAKARLAAASARHVPPRARAMYANSYVTSKVIHLLSFDIPPITFVDAFEQALISFVWQSESFRPVTEKAVFLRRDLGGLGLLSIEDIVRSMAIRFWDCAAHGFEPIWADLARLSWRQTYPDETSIWSTLIASPRRARHARWTKVINVARQNLPHVFPELLQSNEVMVIPPTLPSIHPHGLSHEVRKQLKKYGAIIDLYRRPQTTGEPVHPRPQPDTPLGRLWAAVSARSPIAPLLPQPAPVRTIIVDSQFPRPCTYSFLGTTRPYTIKALRRFINENRYPSMDDGTRLKWPTDLTKAQKHQFWLWLNSQWPTADKKDVHWKLIFGATPTFVLQWHHGHATSDGCPHCGQRDTFMHFFFECEHSLEYWSLIMLGLPRVRGGDRNSRTYIVVRVVLAIAFNKLYLARWHRHKDQIPLPTPYLLAREVHSHLKFRLRRLPDGELLEQLM</sequence>
<dbReference type="EMBL" id="FMSP01000009">
    <property type="protein sequence ID" value="SCV72700.1"/>
    <property type="molecule type" value="Genomic_DNA"/>
</dbReference>
<dbReference type="Proteomes" id="UP000198372">
    <property type="component" value="Unassembled WGS sequence"/>
</dbReference>
<feature type="compositionally biased region" description="Acidic residues" evidence="1">
    <location>
        <begin position="413"/>
        <end position="425"/>
    </location>
</feature>
<dbReference type="OrthoDB" id="2539474at2759"/>
<evidence type="ECO:0000313" key="2">
    <source>
        <dbReference type="EMBL" id="SCV72700.1"/>
    </source>
</evidence>
<protein>
    <submittedName>
        <fullName evidence="2">BQ2448_4237 protein</fullName>
    </submittedName>
</protein>
<organism evidence="2 3">
    <name type="scientific">Microbotryum intermedium</name>
    <dbReference type="NCBI Taxonomy" id="269621"/>
    <lineage>
        <taxon>Eukaryota</taxon>
        <taxon>Fungi</taxon>
        <taxon>Dikarya</taxon>
        <taxon>Basidiomycota</taxon>
        <taxon>Pucciniomycotina</taxon>
        <taxon>Microbotryomycetes</taxon>
        <taxon>Microbotryales</taxon>
        <taxon>Microbotryaceae</taxon>
        <taxon>Microbotryum</taxon>
    </lineage>
</organism>
<dbReference type="Gene3D" id="3.60.10.10">
    <property type="entry name" value="Endonuclease/exonuclease/phosphatase"/>
    <property type="match status" value="1"/>
</dbReference>
<dbReference type="SUPFAM" id="SSF56219">
    <property type="entry name" value="DNase I-like"/>
    <property type="match status" value="1"/>
</dbReference>
<evidence type="ECO:0000256" key="1">
    <source>
        <dbReference type="SAM" id="MobiDB-lite"/>
    </source>
</evidence>
<name>A0A238FFW1_9BASI</name>
<gene>
    <name evidence="2" type="ORF">BQ2448_4237</name>
</gene>